<evidence type="ECO:0000313" key="1">
    <source>
        <dbReference type="EMBL" id="GFX92051.1"/>
    </source>
</evidence>
<accession>A0A8X6RBH5</accession>
<comment type="caution">
    <text evidence="1">The sequence shown here is derived from an EMBL/GenBank/DDBJ whole genome shotgun (WGS) entry which is preliminary data.</text>
</comment>
<sequence>MDPWYQRLWKSITRIFRIGEKETFTHVDMIECMDGKPLSDQSIQDCLFNNPPPLPEKTLPRPMEGMKPVFLPLPPENQILYENYSMSFSCTPENEASSPKGLKDSLDEPESVLETFARKRNERFKRDVCMDFIMRVEPTIPSEK</sequence>
<dbReference type="Proteomes" id="UP000887159">
    <property type="component" value="Unassembled WGS sequence"/>
</dbReference>
<reference evidence="1" key="1">
    <citation type="submission" date="2020-08" db="EMBL/GenBank/DDBJ databases">
        <title>Multicomponent nature underlies the extraordinary mechanical properties of spider dragline silk.</title>
        <authorList>
            <person name="Kono N."/>
            <person name="Nakamura H."/>
            <person name="Mori M."/>
            <person name="Yoshida Y."/>
            <person name="Ohtoshi R."/>
            <person name="Malay A.D."/>
            <person name="Moran D.A.P."/>
            <person name="Tomita M."/>
            <person name="Numata K."/>
            <person name="Arakawa K."/>
        </authorList>
    </citation>
    <scope>NUCLEOTIDE SEQUENCE</scope>
</reference>
<proteinExistence type="predicted"/>
<protein>
    <submittedName>
        <fullName evidence="1">Uncharacterized protein</fullName>
    </submittedName>
</protein>
<name>A0A8X6RBH5_TRICX</name>
<evidence type="ECO:0000313" key="2">
    <source>
        <dbReference type="Proteomes" id="UP000887159"/>
    </source>
</evidence>
<keyword evidence="2" id="KW-1185">Reference proteome</keyword>
<dbReference type="AlphaFoldDB" id="A0A8X6RBH5"/>
<organism evidence="1 2">
    <name type="scientific">Trichonephila clavipes</name>
    <name type="common">Golden silk orbweaver</name>
    <name type="synonym">Nephila clavipes</name>
    <dbReference type="NCBI Taxonomy" id="2585209"/>
    <lineage>
        <taxon>Eukaryota</taxon>
        <taxon>Metazoa</taxon>
        <taxon>Ecdysozoa</taxon>
        <taxon>Arthropoda</taxon>
        <taxon>Chelicerata</taxon>
        <taxon>Arachnida</taxon>
        <taxon>Araneae</taxon>
        <taxon>Araneomorphae</taxon>
        <taxon>Entelegynae</taxon>
        <taxon>Araneoidea</taxon>
        <taxon>Nephilidae</taxon>
        <taxon>Trichonephila</taxon>
    </lineage>
</organism>
<gene>
    <name evidence="1" type="ORF">TNCV_5005151</name>
</gene>
<dbReference type="EMBL" id="BMAU01021139">
    <property type="protein sequence ID" value="GFX92051.1"/>
    <property type="molecule type" value="Genomic_DNA"/>
</dbReference>